<evidence type="ECO:0000313" key="3">
    <source>
        <dbReference type="Proteomes" id="UP000596661"/>
    </source>
</evidence>
<keyword evidence="3" id="KW-1185">Reference proteome</keyword>
<sequence>MFIISITKLSIILTAAASEHRLFILLTLEAITSSAASTLVTGLNLLRGQEEQEDEEETSGKTGRF</sequence>
<accession>A0A803R7C8</accession>
<dbReference type="EMBL" id="UZAU01000625">
    <property type="status" value="NOT_ANNOTATED_CDS"/>
    <property type="molecule type" value="Genomic_DNA"/>
</dbReference>
<proteinExistence type="predicted"/>
<dbReference type="Proteomes" id="UP000596661">
    <property type="component" value="Chromosome 6"/>
</dbReference>
<dbReference type="AlphaFoldDB" id="A0A803R7C8"/>
<evidence type="ECO:0000256" key="1">
    <source>
        <dbReference type="SAM" id="SignalP"/>
    </source>
</evidence>
<name>A0A803R7C8_CANSA</name>
<dbReference type="EnsemblPlants" id="novel_model_5962_5bd9a17a">
    <property type="protein sequence ID" value="cds.novel_model_5962_5bd9a17a"/>
    <property type="gene ID" value="novel_gene_3048_5bd9a17a"/>
</dbReference>
<keyword evidence="1" id="KW-0732">Signal</keyword>
<dbReference type="Gramene" id="novel_model_5962_5bd9a17a">
    <property type="protein sequence ID" value="cds.novel_model_5962_5bd9a17a"/>
    <property type="gene ID" value="novel_gene_3048_5bd9a17a"/>
</dbReference>
<organism evidence="2 3">
    <name type="scientific">Cannabis sativa</name>
    <name type="common">Hemp</name>
    <name type="synonym">Marijuana</name>
    <dbReference type="NCBI Taxonomy" id="3483"/>
    <lineage>
        <taxon>Eukaryota</taxon>
        <taxon>Viridiplantae</taxon>
        <taxon>Streptophyta</taxon>
        <taxon>Embryophyta</taxon>
        <taxon>Tracheophyta</taxon>
        <taxon>Spermatophyta</taxon>
        <taxon>Magnoliopsida</taxon>
        <taxon>eudicotyledons</taxon>
        <taxon>Gunneridae</taxon>
        <taxon>Pentapetalae</taxon>
        <taxon>rosids</taxon>
        <taxon>fabids</taxon>
        <taxon>Rosales</taxon>
        <taxon>Cannabaceae</taxon>
        <taxon>Cannabis</taxon>
    </lineage>
</organism>
<reference evidence="2" key="2">
    <citation type="submission" date="2021-03" db="UniProtKB">
        <authorList>
            <consortium name="EnsemblPlants"/>
        </authorList>
    </citation>
    <scope>IDENTIFICATION</scope>
</reference>
<feature type="signal peptide" evidence="1">
    <location>
        <begin position="1"/>
        <end position="17"/>
    </location>
</feature>
<feature type="chain" id="PRO_5031056862" evidence="1">
    <location>
        <begin position="18"/>
        <end position="65"/>
    </location>
</feature>
<reference evidence="2" key="1">
    <citation type="submission" date="2018-11" db="EMBL/GenBank/DDBJ databases">
        <authorList>
            <person name="Grassa J C."/>
        </authorList>
    </citation>
    <scope>NUCLEOTIDE SEQUENCE [LARGE SCALE GENOMIC DNA]</scope>
</reference>
<evidence type="ECO:0000313" key="2">
    <source>
        <dbReference type="EnsemblPlants" id="cds.novel_model_5962_5bd9a17a"/>
    </source>
</evidence>
<protein>
    <submittedName>
        <fullName evidence="2">Uncharacterized protein</fullName>
    </submittedName>
</protein>